<keyword evidence="1" id="KW-1133">Transmembrane helix</keyword>
<proteinExistence type="predicted"/>
<name>A0ABP0JPR3_9DINO</name>
<accession>A0ABP0JPR3</accession>
<sequence>MTYGYSYNGSYGGVSYSGSYEYGYGGAQCGGGCEDVFCEEDPAGRLYDERWVHVGRGRGEYDQVSSMQHVGQGRGEFTKEKYVARPGGMRCRIFCIVSLCLMLLLVIGLLIYYVSLRGQWHDSPCWNYATVMSQGMSAMCCQQGYASFCLAASPPVATPAPEKTVIHEQHITKVVDVPVPHVVPVPLPPPPRKVINHKVYVHSHAYDCEKGSNDWKNLWSGSHQRYCCYLKDIACSKKIEVHNHYHTITKVKPVAMPVRIAVPAPPPKVVTHFVNDPIHDPPQVIKVPEPGPAHVVPKYVHQKVYKPVPVQSPPQYHTVPVPVPVHDPGRVIPLKVQMPPKTVVRHKVIYKTKHVQVKHIYDCAAGFDNWNFGWSSAKKGGAQVPGLELAKPRHLLPT</sequence>
<dbReference type="EMBL" id="CAXAMN010006002">
    <property type="protein sequence ID" value="CAK9016128.1"/>
    <property type="molecule type" value="Genomic_DNA"/>
</dbReference>
<evidence type="ECO:0000256" key="1">
    <source>
        <dbReference type="SAM" id="Phobius"/>
    </source>
</evidence>
<keyword evidence="3" id="KW-1185">Reference proteome</keyword>
<gene>
    <name evidence="2" type="ORF">CCMP2556_LOCUS12373</name>
</gene>
<organism evidence="2 3">
    <name type="scientific">Durusdinium trenchii</name>
    <dbReference type="NCBI Taxonomy" id="1381693"/>
    <lineage>
        <taxon>Eukaryota</taxon>
        <taxon>Sar</taxon>
        <taxon>Alveolata</taxon>
        <taxon>Dinophyceae</taxon>
        <taxon>Suessiales</taxon>
        <taxon>Symbiodiniaceae</taxon>
        <taxon>Durusdinium</taxon>
    </lineage>
</organism>
<keyword evidence="1" id="KW-0812">Transmembrane</keyword>
<evidence type="ECO:0000313" key="3">
    <source>
        <dbReference type="Proteomes" id="UP001642484"/>
    </source>
</evidence>
<feature type="transmembrane region" description="Helical" evidence="1">
    <location>
        <begin position="93"/>
        <end position="114"/>
    </location>
</feature>
<protein>
    <submittedName>
        <fullName evidence="2">Uncharacterized protein</fullName>
    </submittedName>
</protein>
<evidence type="ECO:0000313" key="2">
    <source>
        <dbReference type="EMBL" id="CAK9016128.1"/>
    </source>
</evidence>
<comment type="caution">
    <text evidence="2">The sequence shown here is derived from an EMBL/GenBank/DDBJ whole genome shotgun (WGS) entry which is preliminary data.</text>
</comment>
<reference evidence="2 3" key="1">
    <citation type="submission" date="2024-02" db="EMBL/GenBank/DDBJ databases">
        <authorList>
            <person name="Chen Y."/>
            <person name="Shah S."/>
            <person name="Dougan E. K."/>
            <person name="Thang M."/>
            <person name="Chan C."/>
        </authorList>
    </citation>
    <scope>NUCLEOTIDE SEQUENCE [LARGE SCALE GENOMIC DNA]</scope>
</reference>
<keyword evidence="1" id="KW-0472">Membrane</keyword>
<dbReference type="Proteomes" id="UP001642484">
    <property type="component" value="Unassembled WGS sequence"/>
</dbReference>